<keyword evidence="4 11" id="KW-0285">Flavoprotein</keyword>
<dbReference type="Pfam" id="PF02424">
    <property type="entry name" value="ApbE"/>
    <property type="match status" value="1"/>
</dbReference>
<comment type="similarity">
    <text evidence="1 11 13">Belongs to the ApbE family.</text>
</comment>
<accession>A0A1I4QBT0</accession>
<evidence type="ECO:0000313" key="14">
    <source>
        <dbReference type="EMBL" id="SFM37083.1"/>
    </source>
</evidence>
<keyword evidence="15" id="KW-1185">Reference proteome</keyword>
<dbReference type="EC" id="2.7.1.180" evidence="2 11"/>
<gene>
    <name evidence="14" type="ORF">SAMN05216217_10454</name>
</gene>
<dbReference type="RefSeq" id="WP_093473804.1">
    <property type="nucleotide sequence ID" value="NZ_FOUI01000004.1"/>
</dbReference>
<dbReference type="GO" id="GO:0016740">
    <property type="term" value="F:transferase activity"/>
    <property type="evidence" value="ECO:0007669"/>
    <property type="project" value="UniProtKB-UniRule"/>
</dbReference>
<dbReference type="AlphaFoldDB" id="A0A1I4QBT0"/>
<keyword evidence="5 11" id="KW-0808">Transferase</keyword>
<keyword evidence="6 11" id="KW-0479">Metal-binding</keyword>
<feature type="binding site" evidence="12">
    <location>
        <position position="294"/>
    </location>
    <ligand>
        <name>Mg(2+)</name>
        <dbReference type="ChEBI" id="CHEBI:18420"/>
    </ligand>
</feature>
<keyword evidence="13 14" id="KW-0449">Lipoprotein</keyword>
<dbReference type="PANTHER" id="PTHR30040:SF2">
    <property type="entry name" value="FAD:PROTEIN FMN TRANSFERASE"/>
    <property type="match status" value="1"/>
</dbReference>
<evidence type="ECO:0000256" key="6">
    <source>
        <dbReference type="ARBA" id="ARBA00022723"/>
    </source>
</evidence>
<keyword evidence="13" id="KW-1003">Cell membrane</keyword>
<sequence>MLRYLNQPVMVAALAAVLTGCFTSAAPVNEVRGQVLGGDYSVKWVGDPLPASELAGKLARLLQAFEQQMSAQQENSDLSRFNRLPAGGCMQLQGHFLRLATAAVEFHRFSDGALDVTLAPLLRIWGVHSQPQSQDRRGPPDPQQLAAVLPNLGQQHLHLQDDLLCKDVPLELDFSSIASGYLVDQLELLLRDQLIESYMIELPGDLKAVGQKAGSRPWRISLEEPRDDIRVAQQILDVDSFAVSTSGNHRRQLRVDGRLHAHGFDMETGWPLQHRLVSVTVVEPSAMRADGLSSILMVMGPEHGWAFALSHDIAAAFVTRRDAHYEVQRTPAFNVLLTDKE</sequence>
<dbReference type="InterPro" id="IPR003374">
    <property type="entry name" value="ApbE-like_sf"/>
</dbReference>
<comment type="function">
    <text evidence="13">Flavin transferase that catalyzes the transfer of the FMN moiety of FAD and its covalent binding to the hydroxyl group of a threonine residue in a target flavoprotein.</text>
</comment>
<dbReference type="GO" id="GO:0046872">
    <property type="term" value="F:metal ion binding"/>
    <property type="evidence" value="ECO:0007669"/>
    <property type="project" value="UniProtKB-UniRule"/>
</dbReference>
<feature type="signal peptide" evidence="13">
    <location>
        <begin position="1"/>
        <end position="25"/>
    </location>
</feature>
<reference evidence="15" key="1">
    <citation type="submission" date="2016-10" db="EMBL/GenBank/DDBJ databases">
        <authorList>
            <person name="Varghese N."/>
            <person name="Submissions S."/>
        </authorList>
    </citation>
    <scope>NUCLEOTIDE SEQUENCE [LARGE SCALE GENOMIC DNA]</scope>
    <source>
        <strain evidence="15">DSM 24213</strain>
    </source>
</reference>
<dbReference type="EMBL" id="FOUI01000004">
    <property type="protein sequence ID" value="SFM37083.1"/>
    <property type="molecule type" value="Genomic_DNA"/>
</dbReference>
<dbReference type="STRING" id="1720063.SAMN05216217_10454"/>
<organism evidence="14 15">
    <name type="scientific">Halopseudomonas yangmingensis</name>
    <dbReference type="NCBI Taxonomy" id="1720063"/>
    <lineage>
        <taxon>Bacteria</taxon>
        <taxon>Pseudomonadati</taxon>
        <taxon>Pseudomonadota</taxon>
        <taxon>Gammaproteobacteria</taxon>
        <taxon>Pseudomonadales</taxon>
        <taxon>Pseudomonadaceae</taxon>
        <taxon>Halopseudomonas</taxon>
    </lineage>
</organism>
<evidence type="ECO:0000256" key="8">
    <source>
        <dbReference type="ARBA" id="ARBA00022842"/>
    </source>
</evidence>
<comment type="cofactor">
    <cofactor evidence="12">
        <name>Mg(2+)</name>
        <dbReference type="ChEBI" id="CHEBI:18420"/>
    </cofactor>
    <cofactor evidence="12">
        <name>Mn(2+)</name>
        <dbReference type="ChEBI" id="CHEBI:29035"/>
    </cofactor>
    <text evidence="12">Magnesium. Can also use manganese.</text>
</comment>
<keyword evidence="13" id="KW-0472">Membrane</keyword>
<dbReference type="GO" id="GO:0005886">
    <property type="term" value="C:plasma membrane"/>
    <property type="evidence" value="ECO:0007669"/>
    <property type="project" value="UniProtKB-SubCell"/>
</dbReference>
<evidence type="ECO:0000256" key="12">
    <source>
        <dbReference type="PIRSR" id="PIRSR006268-2"/>
    </source>
</evidence>
<dbReference type="PIRSF" id="PIRSF006268">
    <property type="entry name" value="ApbE"/>
    <property type="match status" value="1"/>
</dbReference>
<proteinExistence type="inferred from homology"/>
<comment type="subcellular location">
    <subcellularLocation>
        <location evidence="13">Cell inner membrane</location>
        <topology evidence="13">Lipid-anchor</topology>
        <orientation evidence="13">Periplasmic side</orientation>
    </subcellularLocation>
</comment>
<evidence type="ECO:0000256" key="10">
    <source>
        <dbReference type="ARBA" id="ARBA00048540"/>
    </source>
</evidence>
<evidence type="ECO:0000256" key="13">
    <source>
        <dbReference type="RuleBase" id="RU363002"/>
    </source>
</evidence>
<evidence type="ECO:0000256" key="4">
    <source>
        <dbReference type="ARBA" id="ARBA00022630"/>
    </source>
</evidence>
<evidence type="ECO:0000256" key="2">
    <source>
        <dbReference type="ARBA" id="ARBA00011955"/>
    </source>
</evidence>
<evidence type="ECO:0000256" key="9">
    <source>
        <dbReference type="ARBA" id="ARBA00031306"/>
    </source>
</evidence>
<comment type="catalytic activity">
    <reaction evidence="10 11 13">
        <text>L-threonyl-[protein] + FAD = FMN-L-threonyl-[protein] + AMP + H(+)</text>
        <dbReference type="Rhea" id="RHEA:36847"/>
        <dbReference type="Rhea" id="RHEA-COMP:11060"/>
        <dbReference type="Rhea" id="RHEA-COMP:11061"/>
        <dbReference type="ChEBI" id="CHEBI:15378"/>
        <dbReference type="ChEBI" id="CHEBI:30013"/>
        <dbReference type="ChEBI" id="CHEBI:57692"/>
        <dbReference type="ChEBI" id="CHEBI:74257"/>
        <dbReference type="ChEBI" id="CHEBI:456215"/>
        <dbReference type="EC" id="2.7.1.180"/>
    </reaction>
</comment>
<evidence type="ECO:0000313" key="15">
    <source>
        <dbReference type="Proteomes" id="UP000243629"/>
    </source>
</evidence>
<feature type="binding site" evidence="12">
    <location>
        <position position="176"/>
    </location>
    <ligand>
        <name>Mg(2+)</name>
        <dbReference type="ChEBI" id="CHEBI:18420"/>
    </ligand>
</feature>
<dbReference type="OrthoDB" id="9778595at2"/>
<dbReference type="PROSITE" id="PS51257">
    <property type="entry name" value="PROKAR_LIPOPROTEIN"/>
    <property type="match status" value="1"/>
</dbReference>
<evidence type="ECO:0000256" key="3">
    <source>
        <dbReference type="ARBA" id="ARBA00016337"/>
    </source>
</evidence>
<keyword evidence="13" id="KW-0732">Signal</keyword>
<keyword evidence="13" id="KW-0997">Cell inner membrane</keyword>
<feature type="binding site" evidence="12">
    <location>
        <position position="290"/>
    </location>
    <ligand>
        <name>Mg(2+)</name>
        <dbReference type="ChEBI" id="CHEBI:18420"/>
    </ligand>
</feature>
<dbReference type="InterPro" id="IPR024932">
    <property type="entry name" value="ApbE"/>
</dbReference>
<evidence type="ECO:0000256" key="5">
    <source>
        <dbReference type="ARBA" id="ARBA00022679"/>
    </source>
</evidence>
<dbReference type="Proteomes" id="UP000243629">
    <property type="component" value="Unassembled WGS sequence"/>
</dbReference>
<protein>
    <recommendedName>
        <fullName evidence="3 11">FAD:protein FMN transferase</fullName>
        <ecNumber evidence="2 11">2.7.1.180</ecNumber>
    </recommendedName>
    <alternativeName>
        <fullName evidence="9 11">Flavin transferase</fullName>
    </alternativeName>
</protein>
<feature type="chain" id="PRO_5017104171" description="FAD:protein FMN transferase" evidence="13">
    <location>
        <begin position="26"/>
        <end position="341"/>
    </location>
</feature>
<name>A0A1I4QBT0_9GAMM</name>
<dbReference type="PANTHER" id="PTHR30040">
    <property type="entry name" value="THIAMINE BIOSYNTHESIS LIPOPROTEIN APBE"/>
    <property type="match status" value="1"/>
</dbReference>
<evidence type="ECO:0000256" key="1">
    <source>
        <dbReference type="ARBA" id="ARBA00008282"/>
    </source>
</evidence>
<evidence type="ECO:0000256" key="11">
    <source>
        <dbReference type="PIRNR" id="PIRNR006268"/>
    </source>
</evidence>
<dbReference type="SUPFAM" id="SSF143631">
    <property type="entry name" value="ApbE-like"/>
    <property type="match status" value="1"/>
</dbReference>
<keyword evidence="8 11" id="KW-0460">Magnesium</keyword>
<dbReference type="Gene3D" id="3.10.520.10">
    <property type="entry name" value="ApbE-like domains"/>
    <property type="match status" value="1"/>
</dbReference>
<evidence type="ECO:0000256" key="7">
    <source>
        <dbReference type="ARBA" id="ARBA00022827"/>
    </source>
</evidence>
<keyword evidence="7 11" id="KW-0274">FAD</keyword>